<dbReference type="RefSeq" id="XP_022584315.1">
    <property type="nucleotide sequence ID" value="XM_022721995.1"/>
</dbReference>
<feature type="compositionally biased region" description="Polar residues" evidence="1">
    <location>
        <begin position="365"/>
        <end position="385"/>
    </location>
</feature>
<dbReference type="VEuPathDB" id="FungiDB:ASPZODRAFT_128335"/>
<dbReference type="GeneID" id="34608460"/>
<organism evidence="2 3">
    <name type="scientific">Penicilliopsis zonata CBS 506.65</name>
    <dbReference type="NCBI Taxonomy" id="1073090"/>
    <lineage>
        <taxon>Eukaryota</taxon>
        <taxon>Fungi</taxon>
        <taxon>Dikarya</taxon>
        <taxon>Ascomycota</taxon>
        <taxon>Pezizomycotina</taxon>
        <taxon>Eurotiomycetes</taxon>
        <taxon>Eurotiomycetidae</taxon>
        <taxon>Eurotiales</taxon>
        <taxon>Aspergillaceae</taxon>
        <taxon>Penicilliopsis</taxon>
    </lineage>
</organism>
<proteinExistence type="predicted"/>
<dbReference type="Proteomes" id="UP000184188">
    <property type="component" value="Unassembled WGS sequence"/>
</dbReference>
<sequence length="455" mass="52461">MNQINGANQATNLLNNTIILETITLDSIRPLKGRENVDLWEDHVRWVLEASFCEDLINKDIPRPLLNEDRNSDYALWDKASRRIKVWLGLSLDPTIQREVKVSGLPQVYADDFYHAIITCVKGAAICQATDYYIQATRMKRSDYNSVNQYIQEFVNAVNAANLRPATIIKPLSATMILIDGLKDDIPMWAENTRHELYKRIDIDELAEKEFLRYCNEAKDRCRELERDHLKIMVAKAPRARLQTTRKNSPPRDVKHWKWVLKWINSEKQRVNGKCAFCETGEHDAKSCYYLVPTIRPGSWTPRSDMWCYKAQKTKEKSASESHVRIAQYTKKEASSGSDDDAFDMGGFTGMVRGIDQESDHKSRPNSCVAPTTSKSNRRTPPSTFNHKRINYKKKINDIQEEFLALGRLEEHQDLKELQNLLKRIRDIAYNGLGNVNTNDPVMTPTDSDDYDEND</sequence>
<reference evidence="3" key="1">
    <citation type="journal article" date="2017" name="Genome Biol.">
        <title>Comparative genomics reveals high biological diversity and specific adaptations in the industrially and medically important fungal genus Aspergillus.</title>
        <authorList>
            <person name="de Vries R.P."/>
            <person name="Riley R."/>
            <person name="Wiebenga A."/>
            <person name="Aguilar-Osorio G."/>
            <person name="Amillis S."/>
            <person name="Uchima C.A."/>
            <person name="Anderluh G."/>
            <person name="Asadollahi M."/>
            <person name="Askin M."/>
            <person name="Barry K."/>
            <person name="Battaglia E."/>
            <person name="Bayram O."/>
            <person name="Benocci T."/>
            <person name="Braus-Stromeyer S.A."/>
            <person name="Caldana C."/>
            <person name="Canovas D."/>
            <person name="Cerqueira G.C."/>
            <person name="Chen F."/>
            <person name="Chen W."/>
            <person name="Choi C."/>
            <person name="Clum A."/>
            <person name="Dos Santos R.A."/>
            <person name="Damasio A.R."/>
            <person name="Diallinas G."/>
            <person name="Emri T."/>
            <person name="Fekete E."/>
            <person name="Flipphi M."/>
            <person name="Freyberg S."/>
            <person name="Gallo A."/>
            <person name="Gournas C."/>
            <person name="Habgood R."/>
            <person name="Hainaut M."/>
            <person name="Harispe M.L."/>
            <person name="Henrissat B."/>
            <person name="Hilden K.S."/>
            <person name="Hope R."/>
            <person name="Hossain A."/>
            <person name="Karabika E."/>
            <person name="Karaffa L."/>
            <person name="Karanyi Z."/>
            <person name="Krasevec N."/>
            <person name="Kuo A."/>
            <person name="Kusch H."/>
            <person name="LaButti K."/>
            <person name="Lagendijk E.L."/>
            <person name="Lapidus A."/>
            <person name="Levasseur A."/>
            <person name="Lindquist E."/>
            <person name="Lipzen A."/>
            <person name="Logrieco A.F."/>
            <person name="MacCabe A."/>
            <person name="Maekelae M.R."/>
            <person name="Malavazi I."/>
            <person name="Melin P."/>
            <person name="Meyer V."/>
            <person name="Mielnichuk N."/>
            <person name="Miskei M."/>
            <person name="Molnar A.P."/>
            <person name="Mule G."/>
            <person name="Ngan C.Y."/>
            <person name="Orejas M."/>
            <person name="Orosz E."/>
            <person name="Ouedraogo J.P."/>
            <person name="Overkamp K.M."/>
            <person name="Park H.-S."/>
            <person name="Perrone G."/>
            <person name="Piumi F."/>
            <person name="Punt P.J."/>
            <person name="Ram A.F."/>
            <person name="Ramon A."/>
            <person name="Rauscher S."/>
            <person name="Record E."/>
            <person name="Riano-Pachon D.M."/>
            <person name="Robert V."/>
            <person name="Roehrig J."/>
            <person name="Ruller R."/>
            <person name="Salamov A."/>
            <person name="Salih N.S."/>
            <person name="Samson R.A."/>
            <person name="Sandor E."/>
            <person name="Sanguinetti M."/>
            <person name="Schuetze T."/>
            <person name="Sepcic K."/>
            <person name="Shelest E."/>
            <person name="Sherlock G."/>
            <person name="Sophianopoulou V."/>
            <person name="Squina F.M."/>
            <person name="Sun H."/>
            <person name="Susca A."/>
            <person name="Todd R.B."/>
            <person name="Tsang A."/>
            <person name="Unkles S.E."/>
            <person name="van de Wiele N."/>
            <person name="van Rossen-Uffink D."/>
            <person name="Oliveira J.V."/>
            <person name="Vesth T.C."/>
            <person name="Visser J."/>
            <person name="Yu J.-H."/>
            <person name="Zhou M."/>
            <person name="Andersen M.R."/>
            <person name="Archer D.B."/>
            <person name="Baker S.E."/>
            <person name="Benoit I."/>
            <person name="Brakhage A.A."/>
            <person name="Braus G.H."/>
            <person name="Fischer R."/>
            <person name="Frisvad J.C."/>
            <person name="Goldman G.H."/>
            <person name="Houbraken J."/>
            <person name="Oakley B."/>
            <person name="Pocsi I."/>
            <person name="Scazzocchio C."/>
            <person name="Seiboth B."/>
            <person name="vanKuyk P.A."/>
            <person name="Wortman J."/>
            <person name="Dyer P.S."/>
            <person name="Grigoriev I.V."/>
        </authorList>
    </citation>
    <scope>NUCLEOTIDE SEQUENCE [LARGE SCALE GENOMIC DNA]</scope>
    <source>
        <strain evidence="3">CBS 506.65</strain>
    </source>
</reference>
<protein>
    <submittedName>
        <fullName evidence="2">Uncharacterized protein</fullName>
    </submittedName>
</protein>
<evidence type="ECO:0000256" key="1">
    <source>
        <dbReference type="SAM" id="MobiDB-lite"/>
    </source>
</evidence>
<evidence type="ECO:0000313" key="3">
    <source>
        <dbReference type="Proteomes" id="UP000184188"/>
    </source>
</evidence>
<name>A0A1L9SRG9_9EURO</name>
<evidence type="ECO:0000313" key="2">
    <source>
        <dbReference type="EMBL" id="OJJ49805.1"/>
    </source>
</evidence>
<dbReference type="OrthoDB" id="4368839at2759"/>
<dbReference type="EMBL" id="KV878337">
    <property type="protein sequence ID" value="OJJ49805.1"/>
    <property type="molecule type" value="Genomic_DNA"/>
</dbReference>
<accession>A0A1L9SRG9</accession>
<gene>
    <name evidence="2" type="ORF">ASPZODRAFT_128335</name>
</gene>
<feature type="region of interest" description="Disordered" evidence="1">
    <location>
        <begin position="356"/>
        <end position="386"/>
    </location>
</feature>
<keyword evidence="3" id="KW-1185">Reference proteome</keyword>
<dbReference type="AlphaFoldDB" id="A0A1L9SRG9"/>
<dbReference type="STRING" id="1073090.A0A1L9SRG9"/>